<dbReference type="EMBL" id="RCHU01000293">
    <property type="protein sequence ID" value="TKS08491.1"/>
    <property type="molecule type" value="Genomic_DNA"/>
</dbReference>
<dbReference type="AlphaFoldDB" id="A0A4U5QEL0"/>
<proteinExistence type="predicted"/>
<protein>
    <submittedName>
        <fullName evidence="1">Uncharacterized protein</fullName>
    </submittedName>
</protein>
<accession>A0A4U5QEL0</accession>
<reference evidence="1" key="1">
    <citation type="submission" date="2018-10" db="EMBL/GenBank/DDBJ databases">
        <title>Population genomic analysis revealed the cold adaptation of white poplar.</title>
        <authorList>
            <person name="Liu Y.-J."/>
        </authorList>
    </citation>
    <scope>NUCLEOTIDE SEQUENCE [LARGE SCALE GENOMIC DNA]</scope>
    <source>
        <strain evidence="1">PAL-ZL1</strain>
    </source>
</reference>
<gene>
    <name evidence="1" type="ORF">D5086_0000102810</name>
</gene>
<organism evidence="1">
    <name type="scientific">Populus alba</name>
    <name type="common">White poplar</name>
    <dbReference type="NCBI Taxonomy" id="43335"/>
    <lineage>
        <taxon>Eukaryota</taxon>
        <taxon>Viridiplantae</taxon>
        <taxon>Streptophyta</taxon>
        <taxon>Embryophyta</taxon>
        <taxon>Tracheophyta</taxon>
        <taxon>Spermatophyta</taxon>
        <taxon>Magnoliopsida</taxon>
        <taxon>eudicotyledons</taxon>
        <taxon>Gunneridae</taxon>
        <taxon>Pentapetalae</taxon>
        <taxon>rosids</taxon>
        <taxon>fabids</taxon>
        <taxon>Malpighiales</taxon>
        <taxon>Salicaceae</taxon>
        <taxon>Saliceae</taxon>
        <taxon>Populus</taxon>
    </lineage>
</organism>
<name>A0A4U5QEL0_POPAL</name>
<sequence length="152" mass="16660">MGCEISDGLLSGELRLIKSCWCGGSRLVLLRARGEETIMIDDGWRKGKQWLSYCNYGGLSRSFMMVIVAALPPWRGRKDEGHGCCRVWAGEWLLQGGAALGDSVLHGEGDESYEWEVVCFCLSMTGKGGERLVNCVGGFSYGESGESGRRPR</sequence>
<evidence type="ECO:0000313" key="1">
    <source>
        <dbReference type="EMBL" id="TKS08491.1"/>
    </source>
</evidence>
<comment type="caution">
    <text evidence="1">The sequence shown here is derived from an EMBL/GenBank/DDBJ whole genome shotgun (WGS) entry which is preliminary data.</text>
</comment>